<dbReference type="OrthoDB" id="2428027at2"/>
<dbReference type="RefSeq" id="WP_058383243.1">
    <property type="nucleotide sequence ID" value="NZ_CP013659.2"/>
</dbReference>
<feature type="chain" id="PRO_5038773559" evidence="1">
    <location>
        <begin position="24"/>
        <end position="122"/>
    </location>
</feature>
<dbReference type="KEGG" id="prt:AUC31_15595"/>
<sequence length="122" mass="13642">MKISALNISLSALAFGMVFMAHFEPVTLASENLPNGKKYEPGREVIERLGPQDDVEEELEQLERHVDSKGTLTIEEYQEIQGQLDELLQRVNDQAKASGEADVQLFGEVLELQETLTGIDVR</sequence>
<protein>
    <submittedName>
        <fullName evidence="2">Uncharacterized protein</fullName>
    </submittedName>
</protein>
<gene>
    <name evidence="2" type="ORF">AUC31_15595</name>
</gene>
<keyword evidence="1" id="KW-0732">Signal</keyword>
<dbReference type="Proteomes" id="UP000067683">
    <property type="component" value="Chromosome"/>
</dbReference>
<accession>A0A0U2YUM8</accession>
<evidence type="ECO:0000313" key="2">
    <source>
        <dbReference type="EMBL" id="ALS76541.1"/>
    </source>
</evidence>
<dbReference type="AlphaFoldDB" id="A0A0U2YUM8"/>
<organism evidence="2 3">
    <name type="scientific">Planococcus rifietoensis</name>
    <dbReference type="NCBI Taxonomy" id="200991"/>
    <lineage>
        <taxon>Bacteria</taxon>
        <taxon>Bacillati</taxon>
        <taxon>Bacillota</taxon>
        <taxon>Bacilli</taxon>
        <taxon>Bacillales</taxon>
        <taxon>Caryophanaceae</taxon>
        <taxon>Planococcus</taxon>
    </lineage>
</organism>
<proteinExistence type="predicted"/>
<name>A0A0U2YUM8_9BACL</name>
<keyword evidence="3" id="KW-1185">Reference proteome</keyword>
<reference evidence="2" key="1">
    <citation type="submission" date="2016-01" db="EMBL/GenBank/DDBJ databases">
        <title>Complete genome of Planococcus rifietoensis type strain M8.</title>
        <authorList>
            <person name="See-Too W.S."/>
        </authorList>
    </citation>
    <scope>NUCLEOTIDE SEQUENCE [LARGE SCALE GENOMIC DNA]</scope>
    <source>
        <strain evidence="2">M8</strain>
    </source>
</reference>
<dbReference type="EMBL" id="CP013659">
    <property type="protein sequence ID" value="ALS76541.1"/>
    <property type="molecule type" value="Genomic_DNA"/>
</dbReference>
<evidence type="ECO:0000256" key="1">
    <source>
        <dbReference type="SAM" id="SignalP"/>
    </source>
</evidence>
<evidence type="ECO:0000313" key="3">
    <source>
        <dbReference type="Proteomes" id="UP000067683"/>
    </source>
</evidence>
<feature type="signal peptide" evidence="1">
    <location>
        <begin position="1"/>
        <end position="23"/>
    </location>
</feature>